<reference evidence="2" key="2">
    <citation type="submission" date="2021-01" db="UniProtKB">
        <authorList>
            <consortium name="EnsemblMetazoa"/>
        </authorList>
    </citation>
    <scope>IDENTIFICATION</scope>
</reference>
<organism evidence="2 3">
    <name type="scientific">Strongylocentrotus purpuratus</name>
    <name type="common">Purple sea urchin</name>
    <dbReference type="NCBI Taxonomy" id="7668"/>
    <lineage>
        <taxon>Eukaryota</taxon>
        <taxon>Metazoa</taxon>
        <taxon>Echinodermata</taxon>
        <taxon>Eleutherozoa</taxon>
        <taxon>Echinozoa</taxon>
        <taxon>Echinoidea</taxon>
        <taxon>Euechinoidea</taxon>
        <taxon>Echinacea</taxon>
        <taxon>Camarodonta</taxon>
        <taxon>Echinidea</taxon>
        <taxon>Strongylocentrotidae</taxon>
        <taxon>Strongylocentrotus</taxon>
    </lineage>
</organism>
<evidence type="ECO:0000256" key="1">
    <source>
        <dbReference type="SAM" id="SignalP"/>
    </source>
</evidence>
<dbReference type="RefSeq" id="XP_030834819.1">
    <property type="nucleotide sequence ID" value="XM_030978959.1"/>
</dbReference>
<dbReference type="GeneID" id="115921460"/>
<protein>
    <submittedName>
        <fullName evidence="2">Uncharacterized protein</fullName>
    </submittedName>
</protein>
<dbReference type="Proteomes" id="UP000007110">
    <property type="component" value="Unassembled WGS sequence"/>
</dbReference>
<dbReference type="EnsemblMetazoa" id="XM_030978959">
    <property type="protein sequence ID" value="XP_030834819"/>
    <property type="gene ID" value="LOC115921460"/>
</dbReference>
<feature type="signal peptide" evidence="1">
    <location>
        <begin position="1"/>
        <end position="18"/>
    </location>
</feature>
<dbReference type="KEGG" id="spu:115921460"/>
<proteinExistence type="predicted"/>
<accession>A0A7M7ND35</accession>
<name>A0A7M7ND35_STRPU</name>
<reference evidence="3" key="1">
    <citation type="submission" date="2015-02" db="EMBL/GenBank/DDBJ databases">
        <title>Genome sequencing for Strongylocentrotus purpuratus.</title>
        <authorList>
            <person name="Murali S."/>
            <person name="Liu Y."/>
            <person name="Vee V."/>
            <person name="English A."/>
            <person name="Wang M."/>
            <person name="Skinner E."/>
            <person name="Han Y."/>
            <person name="Muzny D.M."/>
            <person name="Worley K.C."/>
            <person name="Gibbs R.A."/>
        </authorList>
    </citation>
    <scope>NUCLEOTIDE SEQUENCE</scope>
</reference>
<keyword evidence="3" id="KW-1185">Reference proteome</keyword>
<evidence type="ECO:0000313" key="3">
    <source>
        <dbReference type="Proteomes" id="UP000007110"/>
    </source>
</evidence>
<dbReference type="AlphaFoldDB" id="A0A7M7ND35"/>
<evidence type="ECO:0000313" key="2">
    <source>
        <dbReference type="EnsemblMetazoa" id="XP_030834819"/>
    </source>
</evidence>
<keyword evidence="1" id="KW-0732">Signal</keyword>
<feature type="chain" id="PRO_5029869108" evidence="1">
    <location>
        <begin position="19"/>
        <end position="105"/>
    </location>
</feature>
<dbReference type="InParanoid" id="A0A7M7ND35"/>
<sequence>MFSYVCILLSCFTIAVIAEDNGAFFFQYESSAEFTDSTIVNLNVDKPISLTNPFKTNGKNYSTIFVSGTAGYIFTDSAFIDILCRSQGDIIGDVYFRCCITFVLD</sequence>